<comment type="similarity">
    <text evidence="1">In the N-terminal section; belongs to the CRISPR-associated nuclease Cas3-HD family.</text>
</comment>
<dbReference type="GO" id="GO:0046872">
    <property type="term" value="F:metal ion binding"/>
    <property type="evidence" value="ECO:0007669"/>
    <property type="project" value="UniProtKB-KW"/>
</dbReference>
<evidence type="ECO:0000313" key="11">
    <source>
        <dbReference type="EMBL" id="QWF71748.1"/>
    </source>
</evidence>
<keyword evidence="3" id="KW-0479">Metal-binding</keyword>
<dbReference type="InterPro" id="IPR038257">
    <property type="entry name" value="CRISPR-assoc_Cas3_HD_sf"/>
</dbReference>
<organism evidence="11 12">
    <name type="scientific">Methylomonas paludis</name>
    <dbReference type="NCBI Taxonomy" id="1173101"/>
    <lineage>
        <taxon>Bacteria</taxon>
        <taxon>Pseudomonadati</taxon>
        <taxon>Pseudomonadota</taxon>
        <taxon>Gammaproteobacteria</taxon>
        <taxon>Methylococcales</taxon>
        <taxon>Methylococcaceae</taxon>
        <taxon>Methylomonas</taxon>
    </lineage>
</organism>
<keyword evidence="8" id="KW-0051">Antiviral defense</keyword>
<dbReference type="Gene3D" id="1.10.3210.30">
    <property type="match status" value="1"/>
</dbReference>
<dbReference type="RefSeq" id="WP_215583530.1">
    <property type="nucleotide sequence ID" value="NZ_CP073754.1"/>
</dbReference>
<sequence length="1197" mass="135331">MLVVLINESEGKAWKRTRRVLAKYLPQIGSRVWAGHISEEGLKDLHQEIKKTVSKAGSVSCHRVMSRNRLELQWIAGQKDFYDSQGRYAFRTTHIRKEYSTEPLGPYAELVYLCRRMAALLHDIGKATLAFQGKLRSAYHHEEYRHDLVGFLMLQQRFAASQPPDDQVFLTELAKADPLWPEGELLFETKNQPTHFPNLSPKQLKTWLATAPIFSLVSWLVLSHHRLPAGNDQIEVCAKDPTKKSTHVNQTTSQDGKVATRTLSQQAANSQLPWQEPKWQTQVAAIAEKISALLKQYPDLRADLTTNTGDWILANVHYNRPLLIAADHLASIQCNTSKLAVDKASPSQPAYANTYQEQQKPYWGDTLPQHLLRVEKLTRKLKTLLANAGHFRSAGLQITSQARIPITAPNFYWQQKLAEAAQHTLENRPVFAAILAETGSGKTLAGVRLLAAISPKDEQGEPRLRYTLALGLRSLTLQSATALREQALISQEDFVTLVGGLVLDDTQNSSESSEASKNGKENTTADDENGYSVGGKDINTLNPDNMPWLDCLDAHLDGDCQGKRDRPALFKIVHEWLGQRGLQLLETPIVACTVDHLVPATHATSGGDARMALRIFTSDLILDEIDNYSAQDLITLGKLCFMVGLAGRHVVLMSATMGPYVVQGLFDAWWRGLCIKAKLDAPSFNSHTAHPLPARLIFAGNQPGLEVECHDLHTHVPAKLMLHYNDYVKRTCIKIQATAQRRHLDILRLTPLAQATDKTRHLKSQIYAEILQGCYQLHQINAQKIDNINVSIGFIRFNTAKQAWRYSRWLLERQNHQDAYNYQVVCYHAKHPRLVLGLMDAKLNQLNNRKHDSNWQDLPELQAALAQTKTKTKQDLMIIVVTTTLQETGRDHDYDWAILEPRSVRGEVQAAGRVRRHRPQPWDKLNILILSQPLRAFSAQYDADKYKTFGLDNVFLWGKPGIETKDRLVCLPVLSEIPEFFPNLDINFGKGKAHRIDLAKQALPIQLWQQQGLNSSLCLLAPDKTTYSYDENPIGTLEHLDGYEKLCDHYDDNSESGKQSLNAYLSPTTNTGNPALALTKAQYCLNRFRESLTKTITIYCCYTDLDNLFKKFYVQDCDDRLCPDNSTVELVSSEQTKMLEERIFFNALANDVRAHFAVTPQPAYEAYQALFCDLDYYQNPAYYFHWALGYCPRSPTN</sequence>
<keyword evidence="12" id="KW-1185">Reference proteome</keyword>
<evidence type="ECO:0000256" key="6">
    <source>
        <dbReference type="ARBA" id="ARBA00022806"/>
    </source>
</evidence>
<evidence type="ECO:0000259" key="10">
    <source>
        <dbReference type="PROSITE" id="PS51643"/>
    </source>
</evidence>
<dbReference type="InterPro" id="IPR054712">
    <property type="entry name" value="Cas3-like_dom"/>
</dbReference>
<dbReference type="InterPro" id="IPR006483">
    <property type="entry name" value="CRISPR-assoc_Cas3_HD"/>
</dbReference>
<dbReference type="Proteomes" id="UP000676649">
    <property type="component" value="Chromosome"/>
</dbReference>
<dbReference type="GO" id="GO:0016787">
    <property type="term" value="F:hydrolase activity"/>
    <property type="evidence" value="ECO:0007669"/>
    <property type="project" value="UniProtKB-KW"/>
</dbReference>
<dbReference type="InterPro" id="IPR027417">
    <property type="entry name" value="P-loop_NTPase"/>
</dbReference>
<evidence type="ECO:0000256" key="8">
    <source>
        <dbReference type="ARBA" id="ARBA00023118"/>
    </source>
</evidence>
<dbReference type="PROSITE" id="PS51643">
    <property type="entry name" value="HD_CAS3"/>
    <property type="match status" value="1"/>
</dbReference>
<keyword evidence="6" id="KW-0347">Helicase</keyword>
<dbReference type="Pfam" id="PF22590">
    <property type="entry name" value="Cas3-like_C_2"/>
    <property type="match status" value="1"/>
</dbReference>
<reference evidence="11" key="1">
    <citation type="submission" date="2021-04" db="EMBL/GenBank/DDBJ databases">
        <title>Draft genome sequence data of methanotrophic Methylovulum sp. strain S1L and Methylomonas sp. strain S2AM isolated from boreal lake water columns.</title>
        <authorList>
            <person name="Rissanen A.J."/>
            <person name="Mangayil R."/>
            <person name="Svenning M.M."/>
            <person name="Khanongnuch R."/>
        </authorList>
    </citation>
    <scope>NUCLEOTIDE SEQUENCE</scope>
    <source>
        <strain evidence="11">S2AM</strain>
    </source>
</reference>
<dbReference type="GO" id="GO:0051607">
    <property type="term" value="P:defense response to virus"/>
    <property type="evidence" value="ECO:0007669"/>
    <property type="project" value="UniProtKB-KW"/>
</dbReference>
<evidence type="ECO:0000256" key="2">
    <source>
        <dbReference type="ARBA" id="ARBA00009046"/>
    </source>
</evidence>
<evidence type="ECO:0000256" key="5">
    <source>
        <dbReference type="ARBA" id="ARBA00022801"/>
    </source>
</evidence>
<dbReference type="KEGG" id="mpad:KEF85_04530"/>
<dbReference type="GO" id="GO:0005524">
    <property type="term" value="F:ATP binding"/>
    <property type="evidence" value="ECO:0007669"/>
    <property type="project" value="UniProtKB-KW"/>
</dbReference>
<protein>
    <recommendedName>
        <fullName evidence="10">HD Cas3-type domain-containing protein</fullName>
    </recommendedName>
</protein>
<gene>
    <name evidence="11" type="ORF">KEF85_04530</name>
</gene>
<comment type="similarity">
    <text evidence="2">In the central section; belongs to the CRISPR-associated helicase Cas3 family.</text>
</comment>
<dbReference type="InterPro" id="IPR048823">
    <property type="entry name" value="Cas3_I-F_Cas2"/>
</dbReference>
<feature type="domain" description="HD Cas3-type" evidence="10">
    <location>
        <begin position="97"/>
        <end position="329"/>
    </location>
</feature>
<evidence type="ECO:0000256" key="7">
    <source>
        <dbReference type="ARBA" id="ARBA00022840"/>
    </source>
</evidence>
<dbReference type="Pfam" id="PF21384">
    <property type="entry name" value="Cas3_I-F_Cas2"/>
    <property type="match status" value="1"/>
</dbReference>
<keyword evidence="5" id="KW-0378">Hydrolase</keyword>
<dbReference type="SUPFAM" id="SSF52540">
    <property type="entry name" value="P-loop containing nucleoside triphosphate hydrolases"/>
    <property type="match status" value="1"/>
</dbReference>
<dbReference type="GO" id="GO:0004386">
    <property type="term" value="F:helicase activity"/>
    <property type="evidence" value="ECO:0007669"/>
    <property type="project" value="UniProtKB-KW"/>
</dbReference>
<evidence type="ECO:0000256" key="4">
    <source>
        <dbReference type="ARBA" id="ARBA00022741"/>
    </source>
</evidence>
<evidence type="ECO:0000313" key="12">
    <source>
        <dbReference type="Proteomes" id="UP000676649"/>
    </source>
</evidence>
<dbReference type="AlphaFoldDB" id="A0A975RAV8"/>
<name>A0A975RAV8_9GAMM</name>
<keyword evidence="4" id="KW-0547">Nucleotide-binding</keyword>
<dbReference type="EMBL" id="CP073754">
    <property type="protein sequence ID" value="QWF71748.1"/>
    <property type="molecule type" value="Genomic_DNA"/>
</dbReference>
<evidence type="ECO:0000256" key="1">
    <source>
        <dbReference type="ARBA" id="ARBA00006847"/>
    </source>
</evidence>
<evidence type="ECO:0000256" key="3">
    <source>
        <dbReference type="ARBA" id="ARBA00022723"/>
    </source>
</evidence>
<feature type="region of interest" description="Disordered" evidence="9">
    <location>
        <begin position="506"/>
        <end position="533"/>
    </location>
</feature>
<feature type="compositionally biased region" description="Polar residues" evidence="9">
    <location>
        <begin position="506"/>
        <end position="516"/>
    </location>
</feature>
<evidence type="ECO:0000256" key="9">
    <source>
        <dbReference type="SAM" id="MobiDB-lite"/>
    </source>
</evidence>
<accession>A0A975RAV8</accession>
<proteinExistence type="inferred from homology"/>
<keyword evidence="7" id="KW-0067">ATP-binding</keyword>
<dbReference type="Pfam" id="PF18019">
    <property type="entry name" value="Cas3_HD"/>
    <property type="match status" value="1"/>
</dbReference>